<organism evidence="1 2">
    <name type="scientific">Mariniradius saccharolyticus AK6</name>
    <dbReference type="NCBI Taxonomy" id="1239962"/>
    <lineage>
        <taxon>Bacteria</taxon>
        <taxon>Pseudomonadati</taxon>
        <taxon>Bacteroidota</taxon>
        <taxon>Cytophagia</taxon>
        <taxon>Cytophagales</taxon>
        <taxon>Cyclobacteriaceae</taxon>
        <taxon>Mariniradius</taxon>
    </lineage>
</organism>
<evidence type="ECO:0000313" key="2">
    <source>
        <dbReference type="Proteomes" id="UP000010953"/>
    </source>
</evidence>
<reference evidence="1" key="1">
    <citation type="submission" date="2013-01" db="EMBL/GenBank/DDBJ databases">
        <title>Genome assembly of Mariniradius saccharolyticus AK6.</title>
        <authorList>
            <person name="Vaidya B."/>
            <person name="Khatri I."/>
            <person name="Tanuku N.R.S."/>
            <person name="Subramanian S."/>
            <person name="Pinnaka A."/>
        </authorList>
    </citation>
    <scope>NUCLEOTIDE SEQUENCE [LARGE SCALE GENOMIC DNA]</scope>
    <source>
        <strain evidence="1">AK6</strain>
    </source>
</reference>
<dbReference type="AlphaFoldDB" id="M7X8X3"/>
<accession>M7X8X3</accession>
<proteinExistence type="predicted"/>
<protein>
    <submittedName>
        <fullName evidence="1">Uncharacterized protein</fullName>
    </submittedName>
</protein>
<gene>
    <name evidence="1" type="ORF">C943_04159</name>
</gene>
<dbReference type="EMBL" id="AMZY02000008">
    <property type="protein sequence ID" value="EMS33840.1"/>
    <property type="molecule type" value="Genomic_DNA"/>
</dbReference>
<comment type="caution">
    <text evidence="1">The sequence shown here is derived from an EMBL/GenBank/DDBJ whole genome shotgun (WGS) entry which is preliminary data.</text>
</comment>
<keyword evidence="2" id="KW-1185">Reference proteome</keyword>
<dbReference type="STRING" id="1239962.C943_04159"/>
<dbReference type="InParanoid" id="M7X8X3"/>
<evidence type="ECO:0000313" key="1">
    <source>
        <dbReference type="EMBL" id="EMS33840.1"/>
    </source>
</evidence>
<sequence length="37" mass="4010">MWWGLVARALGKDQKPESHGAMKITDAPPNGLVFTSV</sequence>
<dbReference type="Proteomes" id="UP000010953">
    <property type="component" value="Unassembled WGS sequence"/>
</dbReference>
<name>M7X8X3_9BACT</name>